<dbReference type="SMART" id="SM00448">
    <property type="entry name" value="REC"/>
    <property type="match status" value="1"/>
</dbReference>
<evidence type="ECO:0000256" key="2">
    <source>
        <dbReference type="ARBA" id="ARBA00023015"/>
    </source>
</evidence>
<comment type="similarity">
    <text evidence="5">Belongs to the RssB family.</text>
</comment>
<keyword evidence="1" id="KW-0902">Two-component regulatory system</keyword>
<dbReference type="PANTHER" id="PTHR48111:SF22">
    <property type="entry name" value="REGULATOR OF RPOS"/>
    <property type="match status" value="1"/>
</dbReference>
<sequence length="352" mass="39069">MSQVLTNKQIMIVDDDAVFRRMLCGYLEAQGAGVTQAENGRQALRLYEQNRPDLILCDLAMPEMDGVDFLRHLRMRGQRTPVVVISATESVSDIARVMRLGAKDVLLKPVRDLDRLRQMLLACLYPALFDSLALEEDALSHDWQVLLHDPARAVRLLRQLQPPVQQVVAGCRVNYRQLTDPASCGLVLDMAALSAHEMAFYCLDVTRSSEYGVLAALMMRAIFNGLLQQQMITHRRPLPHIAAVLKQANQLLRRAGFIGQFPMLAGYYHALTGNVLMVSAGLHACLEAEGQTVQLNGGVPLGTLGSTPMNQLCLRSRRWQCQIWGSGGQLRLMLTAPDHHHALPTLCQAQSS</sequence>
<dbReference type="SUPFAM" id="SSF52172">
    <property type="entry name" value="CheY-like"/>
    <property type="match status" value="1"/>
</dbReference>
<name>A0A2A7U778_EDWTA</name>
<comment type="caution">
    <text evidence="8">The sequence shown here is derived from an EMBL/GenBank/DDBJ whole genome shotgun (WGS) entry which is preliminary data.</text>
</comment>
<dbReference type="NCBIfam" id="NF007969">
    <property type="entry name" value="PRK10693.1"/>
    <property type="match status" value="1"/>
</dbReference>
<organism evidence="8 9">
    <name type="scientific">Edwardsiella tarda</name>
    <dbReference type="NCBI Taxonomy" id="636"/>
    <lineage>
        <taxon>Bacteria</taxon>
        <taxon>Pseudomonadati</taxon>
        <taxon>Pseudomonadota</taxon>
        <taxon>Gammaproteobacteria</taxon>
        <taxon>Enterobacterales</taxon>
        <taxon>Hafniaceae</taxon>
        <taxon>Edwardsiella</taxon>
    </lineage>
</organism>
<dbReference type="GO" id="GO:0000976">
    <property type="term" value="F:transcription cis-regulatory region binding"/>
    <property type="evidence" value="ECO:0007669"/>
    <property type="project" value="TreeGrafter"/>
</dbReference>
<comment type="function">
    <text evidence="5">Regulates the turnover of the sigma S factor (RpoS) by promoting its proteolysis in exponentially growing cells. Acts by binding and delivering RpoS to the ClpXP protease. RssB is not co-degraded with RpoS, but is released from the complex and can initiate a new cycle of RpoS recognition and degradation.</text>
</comment>
<dbReference type="InterPro" id="IPR039420">
    <property type="entry name" value="WalR-like"/>
</dbReference>
<dbReference type="GO" id="GO:0006355">
    <property type="term" value="P:regulation of DNA-templated transcription"/>
    <property type="evidence" value="ECO:0007669"/>
    <property type="project" value="TreeGrafter"/>
</dbReference>
<dbReference type="AlphaFoldDB" id="A0A2A7U778"/>
<evidence type="ECO:0000259" key="7">
    <source>
        <dbReference type="PROSITE" id="PS50110"/>
    </source>
</evidence>
<gene>
    <name evidence="5" type="primary">rssB</name>
    <name evidence="8" type="ORF">CRM76_02390</name>
</gene>
<keyword evidence="5 6" id="KW-0597">Phosphoprotein</keyword>
<feature type="modified residue" description="4-aspartylphosphate" evidence="5 6">
    <location>
        <position position="58"/>
    </location>
</feature>
<dbReference type="HAMAP" id="MF_00958">
    <property type="entry name" value="RssB"/>
    <property type="match status" value="1"/>
</dbReference>
<dbReference type="PROSITE" id="PS50110">
    <property type="entry name" value="RESPONSE_REGULATORY"/>
    <property type="match status" value="1"/>
</dbReference>
<dbReference type="GO" id="GO:0000156">
    <property type="term" value="F:phosphorelay response regulator activity"/>
    <property type="evidence" value="ECO:0007669"/>
    <property type="project" value="TreeGrafter"/>
</dbReference>
<evidence type="ECO:0000256" key="3">
    <source>
        <dbReference type="ARBA" id="ARBA00023125"/>
    </source>
</evidence>
<feature type="domain" description="Response regulatory" evidence="7">
    <location>
        <begin position="9"/>
        <end position="123"/>
    </location>
</feature>
<dbReference type="Gene3D" id="3.40.50.2300">
    <property type="match status" value="1"/>
</dbReference>
<dbReference type="Gene3D" id="3.60.40.10">
    <property type="entry name" value="PPM-type phosphatase domain"/>
    <property type="match status" value="1"/>
</dbReference>
<dbReference type="OrthoDB" id="6399952at2"/>
<evidence type="ECO:0000256" key="4">
    <source>
        <dbReference type="ARBA" id="ARBA00023163"/>
    </source>
</evidence>
<evidence type="ECO:0000313" key="8">
    <source>
        <dbReference type="EMBL" id="PEH74093.1"/>
    </source>
</evidence>
<accession>A0A2A7U778</accession>
<dbReference type="EMBL" id="PDDV01000012">
    <property type="protein sequence ID" value="PEH74093.1"/>
    <property type="molecule type" value="Genomic_DNA"/>
</dbReference>
<keyword evidence="2" id="KW-0805">Transcription regulation</keyword>
<dbReference type="RefSeq" id="WP_005285146.1">
    <property type="nucleotide sequence ID" value="NZ_AP028090.1"/>
</dbReference>
<dbReference type="InterPro" id="IPR001789">
    <property type="entry name" value="Sig_transdc_resp-reg_receiver"/>
</dbReference>
<dbReference type="GO" id="GO:0005829">
    <property type="term" value="C:cytosol"/>
    <property type="evidence" value="ECO:0007669"/>
    <property type="project" value="TreeGrafter"/>
</dbReference>
<evidence type="ECO:0000256" key="5">
    <source>
        <dbReference type="HAMAP-Rule" id="MF_00958"/>
    </source>
</evidence>
<dbReference type="STRING" id="636.AAW15_09360"/>
<protein>
    <recommendedName>
        <fullName evidence="5">Regulator of RpoS</fullName>
    </recommendedName>
</protein>
<dbReference type="InterPro" id="IPR011006">
    <property type="entry name" value="CheY-like_superfamily"/>
</dbReference>
<dbReference type="PANTHER" id="PTHR48111">
    <property type="entry name" value="REGULATOR OF RPOS"/>
    <property type="match status" value="1"/>
</dbReference>
<keyword evidence="3" id="KW-0238">DNA-binding</keyword>
<comment type="PTM">
    <text evidence="5">Phosphorylated. Phosphorylation stimulates the interaction with RpoS and, therefore, the proteolysis of RpoS.</text>
</comment>
<dbReference type="InterPro" id="IPR028616">
    <property type="entry name" value="RssB"/>
</dbReference>
<comment type="subunit">
    <text evidence="5">Binds to RpoS.</text>
</comment>
<keyword evidence="4" id="KW-0804">Transcription</keyword>
<evidence type="ECO:0000313" key="9">
    <source>
        <dbReference type="Proteomes" id="UP000219788"/>
    </source>
</evidence>
<dbReference type="InterPro" id="IPR036457">
    <property type="entry name" value="PPM-type-like_dom_sf"/>
</dbReference>
<dbReference type="Proteomes" id="UP000219788">
    <property type="component" value="Unassembled WGS sequence"/>
</dbReference>
<evidence type="ECO:0000256" key="6">
    <source>
        <dbReference type="PROSITE-ProRule" id="PRU00169"/>
    </source>
</evidence>
<dbReference type="GO" id="GO:0045862">
    <property type="term" value="P:positive regulation of proteolysis"/>
    <property type="evidence" value="ECO:0007669"/>
    <property type="project" value="UniProtKB-UniRule"/>
</dbReference>
<reference evidence="9" key="1">
    <citation type="submission" date="2017-09" db="EMBL/GenBank/DDBJ databases">
        <title>FDA dAtabase for Regulatory Grade micrObial Sequences (FDA-ARGOS): Supporting development and validation of Infectious Disease Dx tests.</title>
        <authorList>
            <person name="Goldberg B."/>
            <person name="Campos J."/>
            <person name="Tallon L."/>
            <person name="Sadzewicz L."/>
            <person name="Ott S."/>
            <person name="Zhao X."/>
            <person name="Nagaraj S."/>
            <person name="Vavikolanu K."/>
            <person name="Aluvathingal J."/>
            <person name="Nadendla S."/>
            <person name="Geyer C."/>
            <person name="Sichtig H."/>
        </authorList>
    </citation>
    <scope>NUCLEOTIDE SEQUENCE [LARGE SCALE GENOMIC DNA]</scope>
    <source>
        <strain evidence="9">FDAARGOS_370</strain>
    </source>
</reference>
<proteinExistence type="inferred from homology"/>
<evidence type="ECO:0000256" key="1">
    <source>
        <dbReference type="ARBA" id="ARBA00023012"/>
    </source>
</evidence>
<dbReference type="Pfam" id="PF00072">
    <property type="entry name" value="Response_reg"/>
    <property type="match status" value="1"/>
</dbReference>
<keyword evidence="5" id="KW-0346">Stress response</keyword>
<dbReference type="GO" id="GO:0032993">
    <property type="term" value="C:protein-DNA complex"/>
    <property type="evidence" value="ECO:0007669"/>
    <property type="project" value="TreeGrafter"/>
</dbReference>